<comment type="caution">
    <text evidence="3">The sequence shown here is derived from an EMBL/GenBank/DDBJ whole genome shotgun (WGS) entry which is preliminary data.</text>
</comment>
<sequence length="218" mass="23770">MQHLHPRLHPSIQSLNSQASPGPDPRTRCSGNGRQPRPPHPTPSTAQHTTRANQPASPTPKRTHALGFPCPCPVESPAAVAYLLCCLGAWVPAWVPVWVPACLPCLPSVPSWLAAPCPARQVELSPPSNVASCWKGRMSLTDGAFPFLLLLVICFMPSDLFVAVVRRIFACPRSLPLDWVAELPLFLCFCRYPRDARRLAGRLSPVSLSAIPAMSEYL</sequence>
<keyword evidence="2" id="KW-0812">Transmembrane</keyword>
<feature type="region of interest" description="Disordered" evidence="1">
    <location>
        <begin position="1"/>
        <end position="60"/>
    </location>
</feature>
<keyword evidence="2" id="KW-1133">Transmembrane helix</keyword>
<proteinExistence type="predicted"/>
<accession>A0ABR1MDK9</accession>
<gene>
    <name evidence="3" type="ORF">IWX46DRAFT_74475</name>
</gene>
<protein>
    <submittedName>
        <fullName evidence="3">Uncharacterized protein</fullName>
    </submittedName>
</protein>
<name>A0ABR1MDK9_9PEZI</name>
<evidence type="ECO:0000256" key="2">
    <source>
        <dbReference type="SAM" id="Phobius"/>
    </source>
</evidence>
<dbReference type="Proteomes" id="UP001365128">
    <property type="component" value="Unassembled WGS sequence"/>
</dbReference>
<evidence type="ECO:0000313" key="4">
    <source>
        <dbReference type="Proteomes" id="UP001365128"/>
    </source>
</evidence>
<evidence type="ECO:0000313" key="3">
    <source>
        <dbReference type="EMBL" id="KAK7546599.1"/>
    </source>
</evidence>
<evidence type="ECO:0000256" key="1">
    <source>
        <dbReference type="SAM" id="MobiDB-lite"/>
    </source>
</evidence>
<organism evidence="3 4">
    <name type="scientific">Phyllosticta citricarpa</name>
    <dbReference type="NCBI Taxonomy" id="55181"/>
    <lineage>
        <taxon>Eukaryota</taxon>
        <taxon>Fungi</taxon>
        <taxon>Dikarya</taxon>
        <taxon>Ascomycota</taxon>
        <taxon>Pezizomycotina</taxon>
        <taxon>Dothideomycetes</taxon>
        <taxon>Dothideomycetes incertae sedis</taxon>
        <taxon>Botryosphaeriales</taxon>
        <taxon>Phyllostictaceae</taxon>
        <taxon>Phyllosticta</taxon>
    </lineage>
</organism>
<reference evidence="3 4" key="1">
    <citation type="submission" date="2024-04" db="EMBL/GenBank/DDBJ databases">
        <title>Phyllosticta paracitricarpa is synonymous to the EU quarantine fungus P. citricarpa based on phylogenomic analyses.</title>
        <authorList>
            <consortium name="Lawrence Berkeley National Laboratory"/>
            <person name="Van Ingen-Buijs V.A."/>
            <person name="Van Westerhoven A.C."/>
            <person name="Haridas S."/>
            <person name="Skiadas P."/>
            <person name="Martin F."/>
            <person name="Groenewald J.Z."/>
            <person name="Crous P.W."/>
            <person name="Seidl M.F."/>
        </authorList>
    </citation>
    <scope>NUCLEOTIDE SEQUENCE [LARGE SCALE GENOMIC DNA]</scope>
    <source>
        <strain evidence="3 4">CBS 122670</strain>
    </source>
</reference>
<feature type="compositionally biased region" description="Polar residues" evidence="1">
    <location>
        <begin position="11"/>
        <end position="20"/>
    </location>
</feature>
<feature type="transmembrane region" description="Helical" evidence="2">
    <location>
        <begin position="144"/>
        <end position="165"/>
    </location>
</feature>
<feature type="compositionally biased region" description="Polar residues" evidence="1">
    <location>
        <begin position="43"/>
        <end position="56"/>
    </location>
</feature>
<keyword evidence="4" id="KW-1185">Reference proteome</keyword>
<dbReference type="EMBL" id="JBBPDW010000014">
    <property type="protein sequence ID" value="KAK7546599.1"/>
    <property type="molecule type" value="Genomic_DNA"/>
</dbReference>
<keyword evidence="2" id="KW-0472">Membrane</keyword>